<accession>A0A5E7NHV0</accession>
<evidence type="ECO:0000313" key="4">
    <source>
        <dbReference type="Proteomes" id="UP000326067"/>
    </source>
</evidence>
<evidence type="ECO:0000256" key="1">
    <source>
        <dbReference type="SAM" id="Coils"/>
    </source>
</evidence>
<protein>
    <submittedName>
        <fullName evidence="3">Uncharacterized protein</fullName>
    </submittedName>
</protein>
<feature type="region of interest" description="Disordered" evidence="2">
    <location>
        <begin position="631"/>
        <end position="659"/>
    </location>
</feature>
<evidence type="ECO:0000256" key="2">
    <source>
        <dbReference type="SAM" id="MobiDB-lite"/>
    </source>
</evidence>
<dbReference type="EMBL" id="CABVIC010000006">
    <property type="protein sequence ID" value="VVP36755.1"/>
    <property type="molecule type" value="Genomic_DNA"/>
</dbReference>
<dbReference type="RefSeq" id="WP_150638264.1">
    <property type="nucleotide sequence ID" value="NZ_CABVIC010000006.1"/>
</dbReference>
<gene>
    <name evidence="3" type="ORF">PS847_04634</name>
</gene>
<organism evidence="3 4">
    <name type="scientific">Pseudomonas fluorescens</name>
    <dbReference type="NCBI Taxonomy" id="294"/>
    <lineage>
        <taxon>Bacteria</taxon>
        <taxon>Pseudomonadati</taxon>
        <taxon>Pseudomonadota</taxon>
        <taxon>Gammaproteobacteria</taxon>
        <taxon>Pseudomonadales</taxon>
        <taxon>Pseudomonadaceae</taxon>
        <taxon>Pseudomonas</taxon>
    </lineage>
</organism>
<name>A0A5E7NHV0_PSEFL</name>
<feature type="coiled-coil region" evidence="1">
    <location>
        <begin position="718"/>
        <end position="745"/>
    </location>
</feature>
<evidence type="ECO:0000313" key="3">
    <source>
        <dbReference type="EMBL" id="VVP36755.1"/>
    </source>
</evidence>
<dbReference type="Proteomes" id="UP000326067">
    <property type="component" value="Unassembled WGS sequence"/>
</dbReference>
<keyword evidence="1" id="KW-0175">Coiled coil</keyword>
<dbReference type="AlphaFoldDB" id="A0A5E7NHV0"/>
<proteinExistence type="predicted"/>
<sequence>MSPKPPIRGITTVSIHNPRPDYSLTRPGFPLSFDGTSGLRIPTRPTTTIATAIDHVLNHIIPMPARAAVRTAAVAQSVAFVHDRPLKDYWITSLVVLPAADAEGMSTLNGRQYVQVPEGGTVQVSLDSASGFYRAKLPSELHASGPLLRFDTDSRLWQPIDTSAPSTYPLSTTRLEAFRTDLDFSTVEPDGDGLLRFNGKLYVQIESYAYQVLHDLDASTPHRAVMRIVRPEDPIAADTTNVYVASRPGRSEAITFNAQSGWRGTSLTGVAGMPRGAAARPSDLWLHLEVTVALEGINKRIKQDQDKREQLINAWLEASNAQGEHAQTVRRETMALLDREVHCHKELKHLGKALKYYEEQKSSIKRFMKQDAYLNNIIRLQKKQMLAYQQLIECGLTRHALEGPMIDLDPERLPRTVNVLGRMLSHLKERQQIADNLVNKWRVSPDEFSADVLSPMDTHNVVASWVLTKSLMLDTPQSAGNAPLASELATRFGQVTFVYGALGAVPEVSHPAVLNNLFQECTAIRHWFERLDLAPGEQHATSRREITAEIEIFEQTLVGRLNQLLHQADRPVLTFDQQNIDFEFIPAQDRSGLQPPPKLIFRAKKNGVYKLNVGESRRTAQNEEVIEVRNLHNPRQPSQTYDRGRGEWRSPRTTPQRSLPSLVAEATRHLDRVDAHVRAALHEERQRNHPDNIVEMLESSAGAMDDTVLQLQRAEPAHDETAALIRRLQDASERLRNEGETIRLRIYKDKHVLNVDRLLYLIDKGHVNARKIESRLKRGKGSDRQYLDIYLVTDAHTHDPLWHAHFHYARQDSPDLNFNLRGAHLKTLEQSSRGIQSQRREELAQRPHQPVWREYLDGRTAQKIFDLAAASAHPMTQPQAMTPNRPAASAEEATVQRLQGM</sequence>
<reference evidence="3 4" key="1">
    <citation type="submission" date="2019-09" db="EMBL/GenBank/DDBJ databases">
        <authorList>
            <person name="Chandra G."/>
            <person name="Truman W A."/>
        </authorList>
    </citation>
    <scope>NUCLEOTIDE SEQUENCE [LARGE SCALE GENOMIC DNA]</scope>
    <source>
        <strain evidence="3">PS847</strain>
    </source>
</reference>